<keyword evidence="7" id="KW-1185">Reference proteome</keyword>
<evidence type="ECO:0000256" key="1">
    <source>
        <dbReference type="ARBA" id="ARBA00001937"/>
    </source>
</evidence>
<evidence type="ECO:0000259" key="5">
    <source>
        <dbReference type="Pfam" id="PF16363"/>
    </source>
</evidence>
<evidence type="ECO:0000256" key="2">
    <source>
        <dbReference type="ARBA" id="ARBA00009263"/>
    </source>
</evidence>
<dbReference type="PROSITE" id="PS00061">
    <property type="entry name" value="ADH_SHORT"/>
    <property type="match status" value="1"/>
</dbReference>
<name>A0ABY5DVT4_9ACTN</name>
<organism evidence="6 7">
    <name type="scientific">Paraconexibacter antarcticus</name>
    <dbReference type="NCBI Taxonomy" id="2949664"/>
    <lineage>
        <taxon>Bacteria</taxon>
        <taxon>Bacillati</taxon>
        <taxon>Actinomycetota</taxon>
        <taxon>Thermoleophilia</taxon>
        <taxon>Solirubrobacterales</taxon>
        <taxon>Paraconexibacteraceae</taxon>
        <taxon>Paraconexibacter</taxon>
    </lineage>
</organism>
<protein>
    <recommendedName>
        <fullName evidence="3">GDP-mannose 4,6-dehydratase</fullName>
        <ecNumber evidence="3">4.2.1.47</ecNumber>
    </recommendedName>
</protein>
<dbReference type="Gene3D" id="3.90.25.10">
    <property type="entry name" value="UDP-galactose 4-epimerase, domain 1"/>
    <property type="match status" value="1"/>
</dbReference>
<keyword evidence="4" id="KW-0456">Lyase</keyword>
<dbReference type="Pfam" id="PF16363">
    <property type="entry name" value="GDP_Man_Dehyd"/>
    <property type="match status" value="1"/>
</dbReference>
<sequence>MAGPRALITGIGGQDGSYLAESLLDDGFEVIGMLRDPGDLELRNLAGVRHRCAFVPGDLEDPPSLRRAVADARPDLVFHLAAPTFVPDSWTDPTATLAAIAGGTSTLLAAVAASLPETRIVVVSSAEIFGDSGESPQDERSPMRPRSPYGVAKLAAHGLVGTMRAKHGIHASSAITFNHESPRRPVQFLPRKVTRGVAEIKLGLAEELVLGDLTASRDWCDARDVVRGLRLMAAANQADDYVLASGVPRTVQDLVDTAFACASMSGEGRIRVDEQFVREPEGTQPLGRPEKALRVLGWAPEIPFEQTVNDMLDADLADLAGR</sequence>
<feature type="domain" description="NAD(P)-binding" evidence="5">
    <location>
        <begin position="7"/>
        <end position="311"/>
    </location>
</feature>
<comment type="similarity">
    <text evidence="2">Belongs to the NAD(P)-dependent epimerase/dehydratase family. GDP-mannose 4,6-dehydratase subfamily.</text>
</comment>
<evidence type="ECO:0000256" key="3">
    <source>
        <dbReference type="ARBA" id="ARBA00011989"/>
    </source>
</evidence>
<gene>
    <name evidence="6" type="ORF">NBH00_02240</name>
</gene>
<reference evidence="6 7" key="1">
    <citation type="submission" date="2022-06" db="EMBL/GenBank/DDBJ databases">
        <title>Paraconexibacter antarcticus.</title>
        <authorList>
            <person name="Kim C.S."/>
        </authorList>
    </citation>
    <scope>NUCLEOTIDE SEQUENCE [LARGE SCALE GENOMIC DNA]</scope>
    <source>
        <strain evidence="6 7">02-257</strain>
    </source>
</reference>
<dbReference type="RefSeq" id="WP_254571731.1">
    <property type="nucleotide sequence ID" value="NZ_CP098502.1"/>
</dbReference>
<dbReference type="Gene3D" id="3.40.50.720">
    <property type="entry name" value="NAD(P)-binding Rossmann-like Domain"/>
    <property type="match status" value="1"/>
</dbReference>
<proteinExistence type="inferred from homology"/>
<evidence type="ECO:0000313" key="7">
    <source>
        <dbReference type="Proteomes" id="UP001056035"/>
    </source>
</evidence>
<accession>A0ABY5DVT4</accession>
<evidence type="ECO:0000313" key="6">
    <source>
        <dbReference type="EMBL" id="UTI65039.1"/>
    </source>
</evidence>
<comment type="cofactor">
    <cofactor evidence="1">
        <name>NADP(+)</name>
        <dbReference type="ChEBI" id="CHEBI:58349"/>
    </cofactor>
</comment>
<dbReference type="InterPro" id="IPR020904">
    <property type="entry name" value="Sc_DH/Rdtase_CS"/>
</dbReference>
<dbReference type="PANTHER" id="PTHR43715">
    <property type="entry name" value="GDP-MANNOSE 4,6-DEHYDRATASE"/>
    <property type="match status" value="1"/>
</dbReference>
<dbReference type="InterPro" id="IPR036291">
    <property type="entry name" value="NAD(P)-bd_dom_sf"/>
</dbReference>
<dbReference type="InterPro" id="IPR016040">
    <property type="entry name" value="NAD(P)-bd_dom"/>
</dbReference>
<evidence type="ECO:0000256" key="4">
    <source>
        <dbReference type="ARBA" id="ARBA00023239"/>
    </source>
</evidence>
<dbReference type="PANTHER" id="PTHR43715:SF1">
    <property type="entry name" value="GDP-MANNOSE 4,6 DEHYDRATASE"/>
    <property type="match status" value="1"/>
</dbReference>
<dbReference type="EMBL" id="CP098502">
    <property type="protein sequence ID" value="UTI65039.1"/>
    <property type="molecule type" value="Genomic_DNA"/>
</dbReference>
<dbReference type="CDD" id="cd05260">
    <property type="entry name" value="GDP_MD_SDR_e"/>
    <property type="match status" value="1"/>
</dbReference>
<dbReference type="Proteomes" id="UP001056035">
    <property type="component" value="Chromosome"/>
</dbReference>
<dbReference type="SUPFAM" id="SSF51735">
    <property type="entry name" value="NAD(P)-binding Rossmann-fold domains"/>
    <property type="match status" value="1"/>
</dbReference>
<dbReference type="InterPro" id="IPR006368">
    <property type="entry name" value="GDP_Man_deHydtase"/>
</dbReference>
<dbReference type="EC" id="4.2.1.47" evidence="3"/>